<organism evidence="5 6">
    <name type="scientific">Scytonema millei VB511283</name>
    <dbReference type="NCBI Taxonomy" id="1245923"/>
    <lineage>
        <taxon>Bacteria</taxon>
        <taxon>Bacillati</taxon>
        <taxon>Cyanobacteriota</taxon>
        <taxon>Cyanophyceae</taxon>
        <taxon>Nostocales</taxon>
        <taxon>Scytonemataceae</taxon>
        <taxon>Scytonema</taxon>
    </lineage>
</organism>
<dbReference type="AlphaFoldDB" id="A0A9X5E0Z4"/>
<keyword evidence="6" id="KW-1185">Reference proteome</keyword>
<keyword evidence="4" id="KW-0175">Coiled coil</keyword>
<evidence type="ECO:0000313" key="6">
    <source>
        <dbReference type="Proteomes" id="UP000031532"/>
    </source>
</evidence>
<sequence length="328" mass="36722">MQDNFTAPANKYPWLEKVEIASVVGSIGGAIASLMLNQAAVAAIPLSVTVALNLTNRRILLDHLKQHNLATIAQVLQEQVKTQSNLERLSEELGTFEQQTEKKHGEAQAGIKLLDEHLQLTNNNLQQTRENSDRSLAQLQEQDANIQNQLQTQLEMLNQQLEQLQQQTNMLVQEQNSRLMNEQAKIARTVDALRDIETCTQSLRINPISANAFFNRGLSYQRLGDREAAVGDFTEAIRVNPQYAEAFQSRGLAHADLGDKKAAVRDLREAARLFFESGEIDKYQIARDLGKKFHDLDSPSEAEALTEVAYESSMAESFEDIALESLFS</sequence>
<dbReference type="EMBL" id="JTJC03000001">
    <property type="protein sequence ID" value="NHC33415.1"/>
    <property type="molecule type" value="Genomic_DNA"/>
</dbReference>
<keyword evidence="2 3" id="KW-0802">TPR repeat</keyword>
<protein>
    <submittedName>
        <fullName evidence="5">Tetratricopeptide repeat protein</fullName>
    </submittedName>
</protein>
<dbReference type="Pfam" id="PF13181">
    <property type="entry name" value="TPR_8"/>
    <property type="match status" value="1"/>
</dbReference>
<dbReference type="RefSeq" id="WP_052289954.1">
    <property type="nucleotide sequence ID" value="NZ_JTJC03000001.1"/>
</dbReference>
<reference evidence="5 6" key="1">
    <citation type="journal article" date="2015" name="Genome Announc.">
        <title>Draft Genome Sequence of the Terrestrial Cyanobacterium Scytonema millei VB511283, Isolated from Eastern India.</title>
        <authorList>
            <person name="Sen D."/>
            <person name="Chandrababunaidu M.M."/>
            <person name="Singh D."/>
            <person name="Sanghi N."/>
            <person name="Ghorai A."/>
            <person name="Mishra G.P."/>
            <person name="Madduluri M."/>
            <person name="Adhikary S.P."/>
            <person name="Tripathy S."/>
        </authorList>
    </citation>
    <scope>NUCLEOTIDE SEQUENCE [LARGE SCALE GENOMIC DNA]</scope>
    <source>
        <strain evidence="5 6">VB511283</strain>
    </source>
</reference>
<dbReference type="OrthoDB" id="421558at2"/>
<evidence type="ECO:0000256" key="1">
    <source>
        <dbReference type="ARBA" id="ARBA00022737"/>
    </source>
</evidence>
<feature type="coiled-coil region" evidence="4">
    <location>
        <begin position="72"/>
        <end position="177"/>
    </location>
</feature>
<proteinExistence type="predicted"/>
<evidence type="ECO:0000313" key="5">
    <source>
        <dbReference type="EMBL" id="NHC33415.1"/>
    </source>
</evidence>
<dbReference type="PROSITE" id="PS50293">
    <property type="entry name" value="TPR_REGION"/>
    <property type="match status" value="1"/>
</dbReference>
<evidence type="ECO:0000256" key="4">
    <source>
        <dbReference type="SAM" id="Coils"/>
    </source>
</evidence>
<dbReference type="Pfam" id="PF00515">
    <property type="entry name" value="TPR_1"/>
    <property type="match status" value="1"/>
</dbReference>
<evidence type="ECO:0000256" key="2">
    <source>
        <dbReference type="ARBA" id="ARBA00022803"/>
    </source>
</evidence>
<keyword evidence="1" id="KW-0677">Repeat</keyword>
<feature type="repeat" description="TPR" evidence="3">
    <location>
        <begin position="210"/>
        <end position="243"/>
    </location>
</feature>
<dbReference type="Gene3D" id="1.25.40.10">
    <property type="entry name" value="Tetratricopeptide repeat domain"/>
    <property type="match status" value="1"/>
</dbReference>
<dbReference type="GO" id="GO:0009279">
    <property type="term" value="C:cell outer membrane"/>
    <property type="evidence" value="ECO:0007669"/>
    <property type="project" value="TreeGrafter"/>
</dbReference>
<accession>A0A9X5E0Z4</accession>
<dbReference type="SUPFAM" id="SSF48452">
    <property type="entry name" value="TPR-like"/>
    <property type="match status" value="1"/>
</dbReference>
<dbReference type="GO" id="GO:0046813">
    <property type="term" value="P:receptor-mediated virion attachment to host cell"/>
    <property type="evidence" value="ECO:0007669"/>
    <property type="project" value="TreeGrafter"/>
</dbReference>
<dbReference type="PANTHER" id="PTHR44858:SF1">
    <property type="entry name" value="UDP-N-ACETYLGLUCOSAMINE--PEPTIDE N-ACETYLGLUCOSAMINYLTRANSFERASE SPINDLY-RELATED"/>
    <property type="match status" value="1"/>
</dbReference>
<dbReference type="Proteomes" id="UP000031532">
    <property type="component" value="Unassembled WGS sequence"/>
</dbReference>
<dbReference type="InterPro" id="IPR019734">
    <property type="entry name" value="TPR_rpt"/>
</dbReference>
<dbReference type="PROSITE" id="PS50005">
    <property type="entry name" value="TPR"/>
    <property type="match status" value="1"/>
</dbReference>
<name>A0A9X5E0Z4_9CYAN</name>
<dbReference type="PANTHER" id="PTHR44858">
    <property type="entry name" value="TETRATRICOPEPTIDE REPEAT PROTEIN 6"/>
    <property type="match status" value="1"/>
</dbReference>
<dbReference type="SMART" id="SM00028">
    <property type="entry name" value="TPR"/>
    <property type="match status" value="2"/>
</dbReference>
<evidence type="ECO:0000256" key="3">
    <source>
        <dbReference type="PROSITE-ProRule" id="PRU00339"/>
    </source>
</evidence>
<gene>
    <name evidence="5" type="ORF">QH73_0001830</name>
</gene>
<comment type="caution">
    <text evidence="5">The sequence shown here is derived from an EMBL/GenBank/DDBJ whole genome shotgun (WGS) entry which is preliminary data.</text>
</comment>
<dbReference type="InterPro" id="IPR011990">
    <property type="entry name" value="TPR-like_helical_dom_sf"/>
</dbReference>
<dbReference type="InterPro" id="IPR050498">
    <property type="entry name" value="Ycf3"/>
</dbReference>